<evidence type="ECO:0000313" key="14">
    <source>
        <dbReference type="EMBL" id="HIS93518.1"/>
    </source>
</evidence>
<keyword evidence="9 11" id="KW-0456">Lyase</keyword>
<dbReference type="FunFam" id="3.30.70.260:FF:000008">
    <property type="entry name" value="D-3-phosphoglycerate dehydrogenase, chloroplastic"/>
    <property type="match status" value="1"/>
</dbReference>
<dbReference type="GO" id="GO:0046872">
    <property type="term" value="F:metal ion binding"/>
    <property type="evidence" value="ECO:0007669"/>
    <property type="project" value="UniProtKB-UniRule"/>
</dbReference>
<comment type="caution">
    <text evidence="14">The sequence shown here is derived from an EMBL/GenBank/DDBJ whole genome shotgun (WGS) entry which is preliminary data.</text>
</comment>
<dbReference type="InterPro" id="IPR005131">
    <property type="entry name" value="Ser_deHydtase_bsu"/>
</dbReference>
<dbReference type="SUPFAM" id="SSF143548">
    <property type="entry name" value="Serine metabolism enzymes domain"/>
    <property type="match status" value="1"/>
</dbReference>
<keyword evidence="8 11" id="KW-0411">Iron-sulfur</keyword>
<reference evidence="14" key="1">
    <citation type="submission" date="2020-10" db="EMBL/GenBank/DDBJ databases">
        <authorList>
            <person name="Gilroy R."/>
        </authorList>
    </citation>
    <scope>NUCLEOTIDE SEQUENCE</scope>
    <source>
        <strain evidence="14">13766</strain>
    </source>
</reference>
<dbReference type="Pfam" id="PF03315">
    <property type="entry name" value="SDH_beta"/>
    <property type="match status" value="1"/>
</dbReference>
<comment type="cofactor">
    <cofactor evidence="1 12">
        <name>[4Fe-4S] cluster</name>
        <dbReference type="ChEBI" id="CHEBI:49883"/>
    </cofactor>
</comment>
<evidence type="ECO:0000256" key="2">
    <source>
        <dbReference type="ARBA" id="ARBA00004742"/>
    </source>
</evidence>
<comment type="catalytic activity">
    <reaction evidence="10 11 12">
        <text>L-serine = pyruvate + NH4(+)</text>
        <dbReference type="Rhea" id="RHEA:19169"/>
        <dbReference type="ChEBI" id="CHEBI:15361"/>
        <dbReference type="ChEBI" id="CHEBI:28938"/>
        <dbReference type="ChEBI" id="CHEBI:33384"/>
        <dbReference type="EC" id="4.3.1.17"/>
    </reaction>
</comment>
<accession>A0A9D1G2E1</accession>
<dbReference type="NCBIfam" id="TIGR00719">
    <property type="entry name" value="sda_beta"/>
    <property type="match status" value="1"/>
</dbReference>
<reference evidence="14" key="2">
    <citation type="journal article" date="2021" name="PeerJ">
        <title>Extensive microbial diversity within the chicken gut microbiome revealed by metagenomics and culture.</title>
        <authorList>
            <person name="Gilroy R."/>
            <person name="Ravi A."/>
            <person name="Getino M."/>
            <person name="Pursley I."/>
            <person name="Horton D.L."/>
            <person name="Alikhan N.F."/>
            <person name="Baker D."/>
            <person name="Gharbi K."/>
            <person name="Hall N."/>
            <person name="Watson M."/>
            <person name="Adriaenssens E.M."/>
            <person name="Foster-Nyarko E."/>
            <person name="Jarju S."/>
            <person name="Secka A."/>
            <person name="Antonio M."/>
            <person name="Oren A."/>
            <person name="Chaudhuri R.R."/>
            <person name="La Ragione R."/>
            <person name="Hildebrand F."/>
            <person name="Pallen M.J."/>
        </authorList>
    </citation>
    <scope>NUCLEOTIDE SEQUENCE</scope>
    <source>
        <strain evidence="14">13766</strain>
    </source>
</reference>
<dbReference type="PANTHER" id="PTHR30182:SF12">
    <property type="entry name" value="L-SERINE DEHYDRATASE, BETA CHAIN-RELATED"/>
    <property type="match status" value="1"/>
</dbReference>
<dbReference type="GO" id="GO:0051539">
    <property type="term" value="F:4 iron, 4 sulfur cluster binding"/>
    <property type="evidence" value="ECO:0007669"/>
    <property type="project" value="UniProtKB-UniRule"/>
</dbReference>
<keyword evidence="6 11" id="KW-0479">Metal-binding</keyword>
<proteinExistence type="inferred from homology"/>
<evidence type="ECO:0000256" key="6">
    <source>
        <dbReference type="ARBA" id="ARBA00022723"/>
    </source>
</evidence>
<evidence type="ECO:0000256" key="10">
    <source>
        <dbReference type="ARBA" id="ARBA00049406"/>
    </source>
</evidence>
<dbReference type="GO" id="GO:0006094">
    <property type="term" value="P:gluconeogenesis"/>
    <property type="evidence" value="ECO:0007669"/>
    <property type="project" value="UniProtKB-UniRule"/>
</dbReference>
<dbReference type="InterPro" id="IPR051318">
    <property type="entry name" value="Fe-S_L-Ser"/>
</dbReference>
<evidence type="ECO:0000313" key="15">
    <source>
        <dbReference type="Proteomes" id="UP000824140"/>
    </source>
</evidence>
<dbReference type="Gene3D" id="3.30.70.260">
    <property type="match status" value="1"/>
</dbReference>
<dbReference type="AlphaFoldDB" id="A0A9D1G2E1"/>
<comment type="pathway">
    <text evidence="2 11">Carbohydrate biosynthesis; gluconeogenesis.</text>
</comment>
<dbReference type="PANTHER" id="PTHR30182">
    <property type="entry name" value="L-SERINE DEHYDRATASE"/>
    <property type="match status" value="1"/>
</dbReference>
<evidence type="ECO:0000256" key="1">
    <source>
        <dbReference type="ARBA" id="ARBA00001966"/>
    </source>
</evidence>
<name>A0A9D1G2E1_9FIRM</name>
<organism evidence="14 15">
    <name type="scientific">Candidatus Alectryocaccomicrobium excrementavium</name>
    <dbReference type="NCBI Taxonomy" id="2840668"/>
    <lineage>
        <taxon>Bacteria</taxon>
        <taxon>Bacillati</taxon>
        <taxon>Bacillota</taxon>
        <taxon>Clostridia</taxon>
        <taxon>Candidatus Alectryocaccomicrobium</taxon>
    </lineage>
</organism>
<keyword evidence="7 11" id="KW-0408">Iron</keyword>
<evidence type="ECO:0000256" key="11">
    <source>
        <dbReference type="PIRNR" id="PIRNR036692"/>
    </source>
</evidence>
<keyword evidence="5 11" id="KW-0004">4Fe-4S</keyword>
<evidence type="ECO:0000256" key="5">
    <source>
        <dbReference type="ARBA" id="ARBA00022485"/>
    </source>
</evidence>
<dbReference type="PIRSF" id="PIRSF036692">
    <property type="entry name" value="SDH_B"/>
    <property type="match status" value="1"/>
</dbReference>
<evidence type="ECO:0000256" key="12">
    <source>
        <dbReference type="RuleBase" id="RU366059"/>
    </source>
</evidence>
<keyword evidence="4 11" id="KW-0312">Gluconeogenesis</keyword>
<feature type="domain" description="ACT" evidence="13">
    <location>
        <begin position="146"/>
        <end position="221"/>
    </location>
</feature>
<evidence type="ECO:0000259" key="13">
    <source>
        <dbReference type="PROSITE" id="PS51671"/>
    </source>
</evidence>
<evidence type="ECO:0000256" key="3">
    <source>
        <dbReference type="ARBA" id="ARBA00008636"/>
    </source>
</evidence>
<sequence>MDIFDIIGPIMIGPSSSHTAGAARIGRVARRLLGAPVEWASIGLYGSFASTYQGHGTDRAIVAGLMDMGVDDIRIRESLSLAREAGMRYSFYTIDELRDAHPNTAVILARGGGAQVEIQAASIGGGAIRVERLDGVRVSFTGENNTLVITHTDAPGVIAQVSSLLAGQGVNIATMQVFRTVAGGDAVMVIESDELPTGSTLECLRGLRAVNTVTMLKRLDR</sequence>
<dbReference type="InterPro" id="IPR029009">
    <property type="entry name" value="ASB_dom_sf"/>
</dbReference>
<protein>
    <recommendedName>
        <fullName evidence="11">L-serine deaminase</fullName>
    </recommendedName>
</protein>
<dbReference type="CDD" id="cd04903">
    <property type="entry name" value="ACT_LSD"/>
    <property type="match status" value="1"/>
</dbReference>
<evidence type="ECO:0000256" key="8">
    <source>
        <dbReference type="ARBA" id="ARBA00023014"/>
    </source>
</evidence>
<comment type="similarity">
    <text evidence="3 11 12">Belongs to the iron-sulfur dependent L-serine dehydratase family.</text>
</comment>
<evidence type="ECO:0000256" key="7">
    <source>
        <dbReference type="ARBA" id="ARBA00023004"/>
    </source>
</evidence>
<dbReference type="GO" id="GO:0003941">
    <property type="term" value="F:L-serine ammonia-lyase activity"/>
    <property type="evidence" value="ECO:0007669"/>
    <property type="project" value="UniProtKB-UniRule"/>
</dbReference>
<dbReference type="Pfam" id="PF01842">
    <property type="entry name" value="ACT"/>
    <property type="match status" value="1"/>
</dbReference>
<dbReference type="Proteomes" id="UP000824140">
    <property type="component" value="Unassembled WGS sequence"/>
</dbReference>
<dbReference type="SUPFAM" id="SSF55021">
    <property type="entry name" value="ACT-like"/>
    <property type="match status" value="1"/>
</dbReference>
<dbReference type="InterPro" id="IPR045865">
    <property type="entry name" value="ACT-like_dom_sf"/>
</dbReference>
<dbReference type="InterPro" id="IPR004643">
    <property type="entry name" value="Fe-S_L-Ser_bsu"/>
</dbReference>
<gene>
    <name evidence="14" type="primary">sdaAB</name>
    <name evidence="14" type="ORF">IAA84_10915</name>
</gene>
<dbReference type="Gene3D" id="3.30.1330.90">
    <property type="entry name" value="D-3-phosphoglycerate dehydrogenase, domain 3"/>
    <property type="match status" value="1"/>
</dbReference>
<dbReference type="EMBL" id="DVJN01000208">
    <property type="protein sequence ID" value="HIS93518.1"/>
    <property type="molecule type" value="Genomic_DNA"/>
</dbReference>
<evidence type="ECO:0000256" key="9">
    <source>
        <dbReference type="ARBA" id="ARBA00023239"/>
    </source>
</evidence>
<dbReference type="InterPro" id="IPR002912">
    <property type="entry name" value="ACT_dom"/>
</dbReference>
<evidence type="ECO:0000256" key="4">
    <source>
        <dbReference type="ARBA" id="ARBA00022432"/>
    </source>
</evidence>
<dbReference type="PROSITE" id="PS51671">
    <property type="entry name" value="ACT"/>
    <property type="match status" value="1"/>
</dbReference>